<dbReference type="PROSITE" id="PS50280">
    <property type="entry name" value="SET"/>
    <property type="match status" value="1"/>
</dbReference>
<sequence>MTEPIYVSRSKIKGEGVFASRDIKRGEVVCKMKGEKIPVGKLHKVSQSGRDIVVDPLQISQTEYVNLARPYVVINHSCDPNCGIRQGNLVAIKKISKNEEITYDYSSTWFDGFNCNCGSRICRGHVGDFLGISKSVQRKYIKLGIIPDFILKTLPNSGS</sequence>
<protein>
    <submittedName>
        <fullName evidence="5">Nuclear protein SET</fullName>
    </submittedName>
</protein>
<comment type="caution">
    <text evidence="5">The sequence shown here is derived from an EMBL/GenBank/DDBJ whole genome shotgun (WGS) entry which is preliminary data.</text>
</comment>
<keyword evidence="2" id="KW-0949">S-adenosyl-L-methionine</keyword>
<dbReference type="PROSITE" id="PS50868">
    <property type="entry name" value="POST_SET"/>
    <property type="match status" value="1"/>
</dbReference>
<accession>A0A0G1CCH3</accession>
<name>A0A0G1CCH3_9BACT</name>
<dbReference type="Gene3D" id="2.170.270.10">
    <property type="entry name" value="SET domain"/>
    <property type="match status" value="1"/>
</dbReference>
<evidence type="ECO:0000256" key="2">
    <source>
        <dbReference type="ARBA" id="ARBA00022691"/>
    </source>
</evidence>
<feature type="domain" description="Post-SET" evidence="4">
    <location>
        <begin position="111"/>
        <end position="127"/>
    </location>
</feature>
<evidence type="ECO:0000313" key="5">
    <source>
        <dbReference type="EMBL" id="KKS83370.1"/>
    </source>
</evidence>
<evidence type="ECO:0000313" key="6">
    <source>
        <dbReference type="Proteomes" id="UP000034543"/>
    </source>
</evidence>
<reference evidence="5 6" key="1">
    <citation type="journal article" date="2015" name="Nature">
        <title>rRNA introns, odd ribosomes, and small enigmatic genomes across a large radiation of phyla.</title>
        <authorList>
            <person name="Brown C.T."/>
            <person name="Hug L.A."/>
            <person name="Thomas B.C."/>
            <person name="Sharon I."/>
            <person name="Castelle C.J."/>
            <person name="Singh A."/>
            <person name="Wilkins M.J."/>
            <person name="Williams K.H."/>
            <person name="Banfield J.F."/>
        </authorList>
    </citation>
    <scope>NUCLEOTIDE SEQUENCE [LARGE SCALE GENOMIC DNA]</scope>
</reference>
<evidence type="ECO:0000256" key="1">
    <source>
        <dbReference type="ARBA" id="ARBA00022679"/>
    </source>
</evidence>
<evidence type="ECO:0000259" key="4">
    <source>
        <dbReference type="PROSITE" id="PS50868"/>
    </source>
</evidence>
<dbReference type="Proteomes" id="UP000034543">
    <property type="component" value="Unassembled WGS sequence"/>
</dbReference>
<dbReference type="SMART" id="SM00317">
    <property type="entry name" value="SET"/>
    <property type="match status" value="1"/>
</dbReference>
<organism evidence="5 6">
    <name type="scientific">Candidatus Gottesmanbacteria bacterium GW2011_GWA1_43_11</name>
    <dbReference type="NCBI Taxonomy" id="1618436"/>
    <lineage>
        <taxon>Bacteria</taxon>
        <taxon>Candidatus Gottesmaniibacteriota</taxon>
    </lineage>
</organism>
<dbReference type="PANTHER" id="PTHR12350:SF19">
    <property type="entry name" value="SET DOMAIN-CONTAINING PROTEIN"/>
    <property type="match status" value="1"/>
</dbReference>
<dbReference type="InterPro" id="IPR053201">
    <property type="entry name" value="Flavunoidine_N-MTase"/>
</dbReference>
<dbReference type="STRING" id="1618436.UV59_C0041G0002"/>
<dbReference type="PANTHER" id="PTHR12350">
    <property type="entry name" value="HISTONE-LYSINE N-METHYLTRANSFERASE-RELATED"/>
    <property type="match status" value="1"/>
</dbReference>
<dbReference type="InterPro" id="IPR001214">
    <property type="entry name" value="SET_dom"/>
</dbReference>
<dbReference type="EMBL" id="LCFB01000041">
    <property type="protein sequence ID" value="KKS83370.1"/>
    <property type="molecule type" value="Genomic_DNA"/>
</dbReference>
<dbReference type="AlphaFoldDB" id="A0A0G1CCH3"/>
<gene>
    <name evidence="5" type="ORF">UV59_C0041G0002</name>
</gene>
<keyword evidence="1" id="KW-0808">Transferase</keyword>
<evidence type="ECO:0000259" key="3">
    <source>
        <dbReference type="PROSITE" id="PS50280"/>
    </source>
</evidence>
<dbReference type="SUPFAM" id="SSF82199">
    <property type="entry name" value="SET domain"/>
    <property type="match status" value="1"/>
</dbReference>
<dbReference type="GO" id="GO:0016740">
    <property type="term" value="F:transferase activity"/>
    <property type="evidence" value="ECO:0007669"/>
    <property type="project" value="UniProtKB-KW"/>
</dbReference>
<dbReference type="Pfam" id="PF00856">
    <property type="entry name" value="SET"/>
    <property type="match status" value="1"/>
</dbReference>
<dbReference type="InterPro" id="IPR046341">
    <property type="entry name" value="SET_dom_sf"/>
</dbReference>
<feature type="domain" description="SET" evidence="3">
    <location>
        <begin position="3"/>
        <end position="106"/>
    </location>
</feature>
<dbReference type="InterPro" id="IPR003616">
    <property type="entry name" value="Post-SET_dom"/>
</dbReference>
<proteinExistence type="predicted"/>